<protein>
    <submittedName>
        <fullName evidence="2">Uncharacterized protein</fullName>
    </submittedName>
</protein>
<evidence type="ECO:0000313" key="2">
    <source>
        <dbReference type="EMBL" id="CEL71541.1"/>
    </source>
</evidence>
<gene>
    <name evidence="2" type="ORF">BN1205_012940</name>
</gene>
<organism evidence="2">
    <name type="scientific">Toxoplasma gondii (strain ATCC 50861 / VEG)</name>
    <dbReference type="NCBI Taxonomy" id="432359"/>
    <lineage>
        <taxon>Eukaryota</taxon>
        <taxon>Sar</taxon>
        <taxon>Alveolata</taxon>
        <taxon>Apicomplexa</taxon>
        <taxon>Conoidasida</taxon>
        <taxon>Coccidia</taxon>
        <taxon>Eucoccidiorida</taxon>
        <taxon>Eimeriorina</taxon>
        <taxon>Sarcocystidae</taxon>
        <taxon>Toxoplasma</taxon>
    </lineage>
</organism>
<proteinExistence type="predicted"/>
<sequence>MYTWAGTGEEDRLVIGLRESNRKRGRCILDTEFMKQQVKEDCMMLPRGTLFAIARDMHRADFLRTGASLLSHLRSRGDASLLCRAVTHAYFSAPIVQLHALEAKQLAGQNSRKRRTAGETSEEEEREKCDTERDWRLALAAQLQSLREKRWGSLEPWEKLIRILH</sequence>
<dbReference type="EMBL" id="LN714489">
    <property type="protein sequence ID" value="CEL71541.1"/>
    <property type="molecule type" value="Genomic_DNA"/>
</dbReference>
<dbReference type="AlphaFoldDB" id="A0A0F7URA8"/>
<accession>A0A0F7URA8</accession>
<reference evidence="2" key="1">
    <citation type="journal article" date="2015" name="PLoS ONE">
        <title>Comprehensive Evaluation of Toxoplasma gondii VEG and Neospora caninum LIV Genomes with Tachyzoite Stage Transcriptome and Proteome Defines Novel Transcript Features.</title>
        <authorList>
            <person name="Ramaprasad A."/>
            <person name="Mourier T."/>
            <person name="Naeem R."/>
            <person name="Malas T.B."/>
            <person name="Moussa E."/>
            <person name="Panigrahi A."/>
            <person name="Vermont S.J."/>
            <person name="Otto T.D."/>
            <person name="Wastling J."/>
            <person name="Pain A."/>
        </authorList>
    </citation>
    <scope>NUCLEOTIDE SEQUENCE</scope>
    <source>
        <strain evidence="2">VEG</strain>
    </source>
</reference>
<feature type="region of interest" description="Disordered" evidence="1">
    <location>
        <begin position="107"/>
        <end position="128"/>
    </location>
</feature>
<name>A0A0F7URA8_TOXGV</name>
<evidence type="ECO:0000256" key="1">
    <source>
        <dbReference type="SAM" id="MobiDB-lite"/>
    </source>
</evidence>